<dbReference type="STRING" id="6669.E9HCF9"/>
<dbReference type="KEGG" id="dpx:DAPPUDRAFT_112575"/>
<dbReference type="Pfam" id="PF00102">
    <property type="entry name" value="Y_phosphatase"/>
    <property type="match status" value="2"/>
</dbReference>
<proteinExistence type="predicted"/>
<dbReference type="PRINTS" id="PR00700">
    <property type="entry name" value="PRTYPHPHTASE"/>
</dbReference>
<dbReference type="InterPro" id="IPR000242">
    <property type="entry name" value="PTP_cat"/>
</dbReference>
<dbReference type="eggNOG" id="KOG0789">
    <property type="taxonomic scope" value="Eukaryota"/>
</dbReference>
<organism evidence="3 4">
    <name type="scientific">Daphnia pulex</name>
    <name type="common">Water flea</name>
    <dbReference type="NCBI Taxonomy" id="6669"/>
    <lineage>
        <taxon>Eukaryota</taxon>
        <taxon>Metazoa</taxon>
        <taxon>Ecdysozoa</taxon>
        <taxon>Arthropoda</taxon>
        <taxon>Crustacea</taxon>
        <taxon>Branchiopoda</taxon>
        <taxon>Diplostraca</taxon>
        <taxon>Cladocera</taxon>
        <taxon>Anomopoda</taxon>
        <taxon>Daphniidae</taxon>
        <taxon>Daphnia</taxon>
    </lineage>
</organism>
<accession>E9HCF9</accession>
<sequence>MIWEQRVALIVMITNLVERGRRKCDMYWPKEGVETHRVIQIKLVNEDARVTYTIRTFSIKHRKRVVLQFHYTNWPDHGTPENPLPILSFVRKSAADNPIGAGRIIVCSAGVGRTGTYIQYIFIHDALLEAIQAGNTNVHSSQLTRYLQLLQVRFILIKLVAKQVLDSILFFLFFRAFHLVTNFLVQDFHLSSAVKNCNVHKNRNAALVSVESARVYLTPKPGVEGSNYINATWLQDFIVTQHPLEATVSDFWQMVWDHNSQTVVVLSDTTDKDYQVFWPLKQADVEFENFRVRFIDEHKIQLPAVITYWTIIFHKTLSNDDYELRVRIFYCSSWPYRGAANPDLAALFRLPKLVIDSHQQYQNGPVVVVDRFGGTEAATLCALTTLVHQLSRDQHVDVYMYAKLYHSKRPNVWPSRDDYMFLYRCVEALHHHLPATMAYFIGYGFGLDIEDIWRPDLFQF</sequence>
<dbReference type="Gene3D" id="3.90.190.10">
    <property type="entry name" value="Protein tyrosine phosphatase superfamily"/>
    <property type="match status" value="2"/>
</dbReference>
<dbReference type="SMART" id="SM00404">
    <property type="entry name" value="PTPc_motif"/>
    <property type="match status" value="2"/>
</dbReference>
<feature type="domain" description="Tyrosine specific protein phosphatases" evidence="2">
    <location>
        <begin position="84"/>
        <end position="118"/>
    </location>
</feature>
<feature type="domain" description="Tyrosine-protein phosphatase" evidence="1">
    <location>
        <begin position="173"/>
        <end position="429"/>
    </location>
</feature>
<dbReference type="InterPro" id="IPR003595">
    <property type="entry name" value="Tyr_Pase_cat"/>
</dbReference>
<dbReference type="EMBL" id="GL732619">
    <property type="protein sequence ID" value="EFX70612.1"/>
    <property type="molecule type" value="Genomic_DNA"/>
</dbReference>
<keyword evidence="4" id="KW-1185">Reference proteome</keyword>
<dbReference type="InterPro" id="IPR000387">
    <property type="entry name" value="Tyr_Pase_dom"/>
</dbReference>
<dbReference type="OMA" id="SKRISCC"/>
<dbReference type="PhylomeDB" id="E9HCF9"/>
<evidence type="ECO:0000313" key="4">
    <source>
        <dbReference type="Proteomes" id="UP000000305"/>
    </source>
</evidence>
<evidence type="ECO:0000259" key="2">
    <source>
        <dbReference type="PROSITE" id="PS50056"/>
    </source>
</evidence>
<dbReference type="InterPro" id="IPR029021">
    <property type="entry name" value="Prot-tyrosine_phosphatase-like"/>
</dbReference>
<dbReference type="HOGENOM" id="CLU_001645_8_4_1"/>
<dbReference type="FunFam" id="3.90.190.10:FF:000013">
    <property type="entry name" value="receptor-type tyrosine-protein phosphatase zeta isoform X1"/>
    <property type="match status" value="1"/>
</dbReference>
<dbReference type="SMART" id="SM00194">
    <property type="entry name" value="PTPc"/>
    <property type="match status" value="2"/>
</dbReference>
<dbReference type="Proteomes" id="UP000000305">
    <property type="component" value="Unassembled WGS sequence"/>
</dbReference>
<dbReference type="AlphaFoldDB" id="E9HCF9"/>
<dbReference type="GO" id="GO:0031175">
    <property type="term" value="P:neuron projection development"/>
    <property type="evidence" value="ECO:0000318"/>
    <property type="project" value="GO_Central"/>
</dbReference>
<evidence type="ECO:0008006" key="5">
    <source>
        <dbReference type="Google" id="ProtNLM"/>
    </source>
</evidence>
<reference evidence="3 4" key="1">
    <citation type="journal article" date="2011" name="Science">
        <title>The ecoresponsive genome of Daphnia pulex.</title>
        <authorList>
            <person name="Colbourne J.K."/>
            <person name="Pfrender M.E."/>
            <person name="Gilbert D."/>
            <person name="Thomas W.K."/>
            <person name="Tucker A."/>
            <person name="Oakley T.H."/>
            <person name="Tokishita S."/>
            <person name="Aerts A."/>
            <person name="Arnold G.J."/>
            <person name="Basu M.K."/>
            <person name="Bauer D.J."/>
            <person name="Caceres C.E."/>
            <person name="Carmel L."/>
            <person name="Casola C."/>
            <person name="Choi J.H."/>
            <person name="Detter J.C."/>
            <person name="Dong Q."/>
            <person name="Dusheyko S."/>
            <person name="Eads B.D."/>
            <person name="Frohlich T."/>
            <person name="Geiler-Samerotte K.A."/>
            <person name="Gerlach D."/>
            <person name="Hatcher P."/>
            <person name="Jogdeo S."/>
            <person name="Krijgsveld J."/>
            <person name="Kriventseva E.V."/>
            <person name="Kultz D."/>
            <person name="Laforsch C."/>
            <person name="Lindquist E."/>
            <person name="Lopez J."/>
            <person name="Manak J.R."/>
            <person name="Muller J."/>
            <person name="Pangilinan J."/>
            <person name="Patwardhan R.P."/>
            <person name="Pitluck S."/>
            <person name="Pritham E.J."/>
            <person name="Rechtsteiner A."/>
            <person name="Rho M."/>
            <person name="Rogozin I.B."/>
            <person name="Sakarya O."/>
            <person name="Salamov A."/>
            <person name="Schaack S."/>
            <person name="Shapiro H."/>
            <person name="Shiga Y."/>
            <person name="Skalitzky C."/>
            <person name="Smith Z."/>
            <person name="Souvorov A."/>
            <person name="Sung W."/>
            <person name="Tang Z."/>
            <person name="Tsuchiya D."/>
            <person name="Tu H."/>
            <person name="Vos H."/>
            <person name="Wang M."/>
            <person name="Wolf Y.I."/>
            <person name="Yamagata H."/>
            <person name="Yamada T."/>
            <person name="Ye Y."/>
            <person name="Shaw J.R."/>
            <person name="Andrews J."/>
            <person name="Crease T.J."/>
            <person name="Tang H."/>
            <person name="Lucas S.M."/>
            <person name="Robertson H.M."/>
            <person name="Bork P."/>
            <person name="Koonin E.V."/>
            <person name="Zdobnov E.M."/>
            <person name="Grigoriev I.V."/>
            <person name="Lynch M."/>
            <person name="Boore J.L."/>
        </authorList>
    </citation>
    <scope>NUCLEOTIDE SEQUENCE [LARGE SCALE GENOMIC DNA]</scope>
</reference>
<feature type="domain" description="Tyrosine-protein phosphatase" evidence="1">
    <location>
        <begin position="1"/>
        <end position="118"/>
    </location>
</feature>
<dbReference type="PROSITE" id="PS50055">
    <property type="entry name" value="TYR_PHOSPHATASE_PTP"/>
    <property type="match status" value="2"/>
</dbReference>
<gene>
    <name evidence="3" type="ORF">DAPPUDRAFT_112575</name>
</gene>
<name>E9HCF9_DAPPU</name>
<protein>
    <recommendedName>
        <fullName evidence="5">Tyrosine-protein phosphatase domain-containing protein</fullName>
    </recommendedName>
</protein>
<dbReference type="InterPro" id="IPR050348">
    <property type="entry name" value="Protein-Tyr_Phosphatase"/>
</dbReference>
<dbReference type="GO" id="GO:0007165">
    <property type="term" value="P:signal transduction"/>
    <property type="evidence" value="ECO:0000318"/>
    <property type="project" value="GO_Central"/>
</dbReference>
<dbReference type="GO" id="GO:0004725">
    <property type="term" value="F:protein tyrosine phosphatase activity"/>
    <property type="evidence" value="ECO:0000318"/>
    <property type="project" value="GO_Central"/>
</dbReference>
<dbReference type="PANTHER" id="PTHR19134">
    <property type="entry name" value="RECEPTOR-TYPE TYROSINE-PROTEIN PHOSPHATASE"/>
    <property type="match status" value="1"/>
</dbReference>
<evidence type="ECO:0000313" key="3">
    <source>
        <dbReference type="EMBL" id="EFX70612.1"/>
    </source>
</evidence>
<dbReference type="InParanoid" id="E9HCF9"/>
<dbReference type="OrthoDB" id="6371915at2759"/>
<dbReference type="PANTHER" id="PTHR19134:SF525">
    <property type="entry name" value="TYROSINE-PROTEIN PHOSPHATASE DOMAIN-CONTAINING PROTEIN"/>
    <property type="match status" value="1"/>
</dbReference>
<dbReference type="SUPFAM" id="SSF52799">
    <property type="entry name" value="(Phosphotyrosine protein) phosphatases II"/>
    <property type="match status" value="2"/>
</dbReference>
<dbReference type="PROSITE" id="PS50056">
    <property type="entry name" value="TYR_PHOSPHATASE_2"/>
    <property type="match status" value="1"/>
</dbReference>
<evidence type="ECO:0000259" key="1">
    <source>
        <dbReference type="PROSITE" id="PS50055"/>
    </source>
</evidence>